<dbReference type="SMART" id="SM00360">
    <property type="entry name" value="RRM"/>
    <property type="match status" value="2"/>
</dbReference>
<comment type="caution">
    <text evidence="6">The sequence shown here is derived from an EMBL/GenBank/DDBJ whole genome shotgun (WGS) entry which is preliminary data.</text>
</comment>
<keyword evidence="7" id="KW-1185">Reference proteome</keyword>
<evidence type="ECO:0000313" key="6">
    <source>
        <dbReference type="EMBL" id="KAK8839505.1"/>
    </source>
</evidence>
<name>A0ABR2H023_9EUKA</name>
<evidence type="ECO:0000259" key="5">
    <source>
        <dbReference type="PROSITE" id="PS50102"/>
    </source>
</evidence>
<keyword evidence="2 3" id="KW-0694">RNA-binding</keyword>
<dbReference type="Pfam" id="PF00076">
    <property type="entry name" value="RRM_1"/>
    <property type="match status" value="1"/>
</dbReference>
<reference evidence="6 7" key="1">
    <citation type="submission" date="2024-04" db="EMBL/GenBank/DDBJ databases">
        <title>Tritrichomonas musculus Genome.</title>
        <authorList>
            <person name="Alves-Ferreira E."/>
            <person name="Grigg M."/>
            <person name="Lorenzi H."/>
            <person name="Galac M."/>
        </authorList>
    </citation>
    <scope>NUCLEOTIDE SEQUENCE [LARGE SCALE GENOMIC DNA]</scope>
    <source>
        <strain evidence="6 7">EAF2021</strain>
    </source>
</reference>
<dbReference type="Gene3D" id="3.30.70.330">
    <property type="match status" value="2"/>
</dbReference>
<proteinExistence type="predicted"/>
<dbReference type="Proteomes" id="UP001470230">
    <property type="component" value="Unassembled WGS sequence"/>
</dbReference>
<evidence type="ECO:0000256" key="2">
    <source>
        <dbReference type="ARBA" id="ARBA00022884"/>
    </source>
</evidence>
<evidence type="ECO:0000256" key="3">
    <source>
        <dbReference type="PROSITE-ProRule" id="PRU00176"/>
    </source>
</evidence>
<keyword evidence="1" id="KW-0677">Repeat</keyword>
<organism evidence="6 7">
    <name type="scientific">Tritrichomonas musculus</name>
    <dbReference type="NCBI Taxonomy" id="1915356"/>
    <lineage>
        <taxon>Eukaryota</taxon>
        <taxon>Metamonada</taxon>
        <taxon>Parabasalia</taxon>
        <taxon>Tritrichomonadida</taxon>
        <taxon>Tritrichomonadidae</taxon>
        <taxon>Tritrichomonas</taxon>
    </lineage>
</organism>
<dbReference type="CDD" id="cd00590">
    <property type="entry name" value="RRM_SF"/>
    <property type="match status" value="2"/>
</dbReference>
<dbReference type="InterPro" id="IPR035979">
    <property type="entry name" value="RBD_domain_sf"/>
</dbReference>
<gene>
    <name evidence="6" type="ORF">M9Y10_031863</name>
</gene>
<evidence type="ECO:0000256" key="4">
    <source>
        <dbReference type="SAM" id="MobiDB-lite"/>
    </source>
</evidence>
<evidence type="ECO:0000256" key="1">
    <source>
        <dbReference type="ARBA" id="ARBA00022737"/>
    </source>
</evidence>
<dbReference type="EMBL" id="JAPFFF010000051">
    <property type="protein sequence ID" value="KAK8839505.1"/>
    <property type="molecule type" value="Genomic_DNA"/>
</dbReference>
<dbReference type="InterPro" id="IPR000504">
    <property type="entry name" value="RRM_dom"/>
</dbReference>
<dbReference type="InterPro" id="IPR012677">
    <property type="entry name" value="Nucleotide-bd_a/b_plait_sf"/>
</dbReference>
<dbReference type="PROSITE" id="PS50102">
    <property type="entry name" value="RRM"/>
    <property type="match status" value="2"/>
</dbReference>
<sequence>MSLEPVTIYIRGLPVSSEGGYAKKEADEDIILTFCGNFANIDPINVSIKVKNNYNGAPISYGFIQVKDRQEADKLLSKLNFKKVKKEPMHLVIFDEGTQEAIKNEDGKAIVITNINPEFQVSDLYNTFNAFGDVIDCHIPKNPARTAYVLFRDHESADRAIKRLNGTGLNSKDPVQIELDHQNTFAKLFVLPGVSQSSTPAPATPVEEPAAPVEEPAAPVEEPAAPVEEPAAPVEEPAAPVEEPAAPVEEPAAPVEEPAAPVEEPEAPVEEPAPVEQQAIPIEEPSVPAPIEEPAPVEQRAIPVEDQPAPVDLVKENERLTKENLALKAKLEEYERQKSI</sequence>
<feature type="domain" description="RRM" evidence="5">
    <location>
        <begin position="108"/>
        <end position="182"/>
    </location>
</feature>
<evidence type="ECO:0000313" key="7">
    <source>
        <dbReference type="Proteomes" id="UP001470230"/>
    </source>
</evidence>
<dbReference type="SUPFAM" id="SSF54928">
    <property type="entry name" value="RNA-binding domain, RBD"/>
    <property type="match status" value="1"/>
</dbReference>
<feature type="compositionally biased region" description="Low complexity" evidence="4">
    <location>
        <begin position="200"/>
        <end position="262"/>
    </location>
</feature>
<feature type="region of interest" description="Disordered" evidence="4">
    <location>
        <begin position="196"/>
        <end position="274"/>
    </location>
</feature>
<accession>A0ABR2H023</accession>
<protein>
    <recommendedName>
        <fullName evidence="5">RRM domain-containing protein</fullName>
    </recommendedName>
</protein>
<feature type="domain" description="RRM" evidence="5">
    <location>
        <begin position="6"/>
        <end position="96"/>
    </location>
</feature>
<dbReference type="PANTHER" id="PTHR24012">
    <property type="entry name" value="RNA BINDING PROTEIN"/>
    <property type="match status" value="1"/>
</dbReference>